<proteinExistence type="predicted"/>
<evidence type="ECO:0000313" key="3">
    <source>
        <dbReference type="Proteomes" id="UP000178450"/>
    </source>
</evidence>
<dbReference type="Gene3D" id="3.30.200.20">
    <property type="entry name" value="Phosphorylase Kinase, domain 1"/>
    <property type="match status" value="1"/>
</dbReference>
<dbReference type="InterPro" id="IPR051678">
    <property type="entry name" value="AGP_Transferase"/>
</dbReference>
<protein>
    <recommendedName>
        <fullName evidence="1">Aminoglycoside phosphotransferase domain-containing protein</fullName>
    </recommendedName>
</protein>
<feature type="domain" description="Aminoglycoside phosphotransferase" evidence="1">
    <location>
        <begin position="30"/>
        <end position="253"/>
    </location>
</feature>
<dbReference type="Proteomes" id="UP000178450">
    <property type="component" value="Unassembled WGS sequence"/>
</dbReference>
<dbReference type="SUPFAM" id="SSF56112">
    <property type="entry name" value="Protein kinase-like (PK-like)"/>
    <property type="match status" value="1"/>
</dbReference>
<dbReference type="Gene3D" id="3.90.1200.10">
    <property type="match status" value="1"/>
</dbReference>
<evidence type="ECO:0000313" key="2">
    <source>
        <dbReference type="EMBL" id="OGK66553.1"/>
    </source>
</evidence>
<organism evidence="2 3">
    <name type="scientific">Candidatus Roizmanbacteria bacterium RIFOXYA1_FULL_41_12</name>
    <dbReference type="NCBI Taxonomy" id="1802082"/>
    <lineage>
        <taxon>Bacteria</taxon>
        <taxon>Candidatus Roizmaniibacteriota</taxon>
    </lineage>
</organism>
<dbReference type="AlphaFoldDB" id="A0A1F7KFA9"/>
<dbReference type="PANTHER" id="PTHR21310:SF15">
    <property type="entry name" value="AMINOGLYCOSIDE PHOSPHOTRANSFERASE DOMAIN-CONTAINING PROTEIN"/>
    <property type="match status" value="1"/>
</dbReference>
<dbReference type="EMBL" id="MGBG01000006">
    <property type="protein sequence ID" value="OGK66553.1"/>
    <property type="molecule type" value="Genomic_DNA"/>
</dbReference>
<dbReference type="PANTHER" id="PTHR21310">
    <property type="entry name" value="AMINOGLYCOSIDE PHOSPHOTRANSFERASE-RELATED-RELATED"/>
    <property type="match status" value="1"/>
</dbReference>
<dbReference type="Pfam" id="PF01636">
    <property type="entry name" value="APH"/>
    <property type="match status" value="1"/>
</dbReference>
<reference evidence="2 3" key="1">
    <citation type="journal article" date="2016" name="Nat. Commun.">
        <title>Thousands of microbial genomes shed light on interconnected biogeochemical processes in an aquifer system.</title>
        <authorList>
            <person name="Anantharaman K."/>
            <person name="Brown C.T."/>
            <person name="Hug L.A."/>
            <person name="Sharon I."/>
            <person name="Castelle C.J."/>
            <person name="Probst A.J."/>
            <person name="Thomas B.C."/>
            <person name="Singh A."/>
            <person name="Wilkins M.J."/>
            <person name="Karaoz U."/>
            <person name="Brodie E.L."/>
            <person name="Williams K.H."/>
            <person name="Hubbard S.S."/>
            <person name="Banfield J.F."/>
        </authorList>
    </citation>
    <scope>NUCLEOTIDE SEQUENCE [LARGE SCALE GENOMIC DNA]</scope>
</reference>
<accession>A0A1F7KFA9</accession>
<dbReference type="InterPro" id="IPR011009">
    <property type="entry name" value="Kinase-like_dom_sf"/>
</dbReference>
<evidence type="ECO:0000259" key="1">
    <source>
        <dbReference type="Pfam" id="PF01636"/>
    </source>
</evidence>
<comment type="caution">
    <text evidence="2">The sequence shown here is derived from an EMBL/GenBank/DDBJ whole genome shotgun (WGS) entry which is preliminary data.</text>
</comment>
<name>A0A1F7KFA9_9BACT</name>
<sequence>MENNQYCGSLNRSDLDKILTSEFGISSVKLTRIETGETNEVYVVESNNYRMLLKIVQNHMKQKIDKQQLLQPLLMKSGIRVPKRVKSFSPIVNTDYSYIIDEWIPSKPASNYFGTLLNHTLTQDFVNDLKVVLTQVHAMSFLRFGDINKSGEGVYSDWQSYLSNTLNLEYIDAAMRSTSVPKNLLERSANLIRNLSDWGLKCEQGKLVHGDMNLKNILVDSNTRILGVVDWDESIIGDPLWDYASMWLWYEDRMPIWQLMNQDLSITSTQKDVIKRLKCYRALQAIRESINYSHKNWAIHAWQRLHQALEQINF</sequence>
<dbReference type="InterPro" id="IPR002575">
    <property type="entry name" value="Aminoglycoside_PTrfase"/>
</dbReference>
<gene>
    <name evidence="2" type="ORF">A2209_00965</name>
</gene>